<dbReference type="Pfam" id="PF01370">
    <property type="entry name" value="Epimerase"/>
    <property type="match status" value="1"/>
</dbReference>
<sequence>MKILITGGAGFIGSHVADEYIKAGHTVAVVDNLATEIFENIHPVAKFYKTDIKNHHNLDRTFKRFKPDVVIHHAAQAEVRHSVDDPLFDAHTNIIGGLNVLECARKYQVKKIIYANTGGALYGEVPPSKLPVKEDYPIYPASPYGMSKFTFENYLDLYSRLYGIKYTSLRYANVYGPRQNPKGEAGVVAIFCGMMLAGQTPKIFGNGRQTRDYVYVGDVARANLLALKKGDNQKINISTGRQTSINKLFRLVAQKTTFKKQPLFAPAVRGELRRACQDFTLAKKILGWEPLMNLDNGVVATIEYIAQLKM</sequence>
<comment type="similarity">
    <text evidence="1">Belongs to the NAD(P)-dependent epimerase/dehydratase family.</text>
</comment>
<proteinExistence type="inferred from homology"/>
<dbReference type="Gene3D" id="3.40.50.720">
    <property type="entry name" value="NAD(P)-binding Rossmann-like Domain"/>
    <property type="match status" value="1"/>
</dbReference>
<evidence type="ECO:0000256" key="1">
    <source>
        <dbReference type="ARBA" id="ARBA00007637"/>
    </source>
</evidence>
<dbReference type="Proteomes" id="UP000229966">
    <property type="component" value="Unassembled WGS sequence"/>
</dbReference>
<comment type="caution">
    <text evidence="3">The sequence shown here is derived from an EMBL/GenBank/DDBJ whole genome shotgun (WGS) entry which is preliminary data.</text>
</comment>
<dbReference type="InterPro" id="IPR036291">
    <property type="entry name" value="NAD(P)-bd_dom_sf"/>
</dbReference>
<name>A0A2M7CHP8_9BACT</name>
<dbReference type="AlphaFoldDB" id="A0A2M7CHP8"/>
<gene>
    <name evidence="3" type="ORF">COS38_03125</name>
</gene>
<reference evidence="4" key="1">
    <citation type="submission" date="2017-09" db="EMBL/GenBank/DDBJ databases">
        <title>Depth-based differentiation of microbial function through sediment-hosted aquifers and enrichment of novel symbionts in the deep terrestrial subsurface.</title>
        <authorList>
            <person name="Probst A.J."/>
            <person name="Ladd B."/>
            <person name="Jarett J.K."/>
            <person name="Geller-Mcgrath D.E."/>
            <person name="Sieber C.M.K."/>
            <person name="Emerson J.B."/>
            <person name="Anantharaman K."/>
            <person name="Thomas B.C."/>
            <person name="Malmstrom R."/>
            <person name="Stieglmeier M."/>
            <person name="Klingl A."/>
            <person name="Woyke T."/>
            <person name="Ryan C.M."/>
            <person name="Banfield J.F."/>
        </authorList>
    </citation>
    <scope>NUCLEOTIDE SEQUENCE [LARGE SCALE GENOMIC DNA]</scope>
</reference>
<dbReference type="EMBL" id="PEUM01000090">
    <property type="protein sequence ID" value="PIV25151.1"/>
    <property type="molecule type" value="Genomic_DNA"/>
</dbReference>
<dbReference type="PANTHER" id="PTHR43000">
    <property type="entry name" value="DTDP-D-GLUCOSE 4,6-DEHYDRATASE-RELATED"/>
    <property type="match status" value="1"/>
</dbReference>
<evidence type="ECO:0000259" key="2">
    <source>
        <dbReference type="Pfam" id="PF01370"/>
    </source>
</evidence>
<feature type="domain" description="NAD-dependent epimerase/dehydratase" evidence="2">
    <location>
        <begin position="3"/>
        <end position="237"/>
    </location>
</feature>
<accession>A0A2M7CHP8</accession>
<evidence type="ECO:0000313" key="3">
    <source>
        <dbReference type="EMBL" id="PIV25151.1"/>
    </source>
</evidence>
<protein>
    <submittedName>
        <fullName evidence="3">UDP-glucose 4-epimerase</fullName>
    </submittedName>
</protein>
<dbReference type="Gene3D" id="3.90.25.10">
    <property type="entry name" value="UDP-galactose 4-epimerase, domain 1"/>
    <property type="match status" value="1"/>
</dbReference>
<dbReference type="SUPFAM" id="SSF51735">
    <property type="entry name" value="NAD(P)-binding Rossmann-fold domains"/>
    <property type="match status" value="1"/>
</dbReference>
<evidence type="ECO:0000313" key="4">
    <source>
        <dbReference type="Proteomes" id="UP000229966"/>
    </source>
</evidence>
<dbReference type="InterPro" id="IPR001509">
    <property type="entry name" value="Epimerase_deHydtase"/>
</dbReference>
<organism evidence="3 4">
    <name type="scientific">Candidatus Berkelbacteria bacterium CG03_land_8_20_14_0_80_40_36</name>
    <dbReference type="NCBI Taxonomy" id="1974509"/>
    <lineage>
        <taxon>Bacteria</taxon>
        <taxon>Candidatus Berkelbacteria</taxon>
    </lineage>
</organism>